<dbReference type="EMBL" id="BMAW01118423">
    <property type="protein sequence ID" value="GFT79666.1"/>
    <property type="molecule type" value="Genomic_DNA"/>
</dbReference>
<sequence length="131" mass="15389">MGIFEHASFVDHVINEIPDASKMSQSYLKIDLGLLWLRLKRRHHSSYNRIGYQQQTFLHRDVVPLHRHQQQRITETPPTHAFTEDCPIRHVRPDCNTQPHPKGVVTLRQTLSRVQISESDSRTNWLRFDSG</sequence>
<dbReference type="AlphaFoldDB" id="A0A8X6PMZ5"/>
<gene>
    <name evidence="1" type="ORF">NPIL_625501</name>
</gene>
<name>A0A8X6PMZ5_NEPPI</name>
<protein>
    <submittedName>
        <fullName evidence="1">Uncharacterized protein</fullName>
    </submittedName>
</protein>
<proteinExistence type="predicted"/>
<evidence type="ECO:0000313" key="1">
    <source>
        <dbReference type="EMBL" id="GFT79666.1"/>
    </source>
</evidence>
<reference evidence="1" key="1">
    <citation type="submission" date="2020-08" db="EMBL/GenBank/DDBJ databases">
        <title>Multicomponent nature underlies the extraordinary mechanical properties of spider dragline silk.</title>
        <authorList>
            <person name="Kono N."/>
            <person name="Nakamura H."/>
            <person name="Mori M."/>
            <person name="Yoshida Y."/>
            <person name="Ohtoshi R."/>
            <person name="Malay A.D."/>
            <person name="Moran D.A.P."/>
            <person name="Tomita M."/>
            <person name="Numata K."/>
            <person name="Arakawa K."/>
        </authorList>
    </citation>
    <scope>NUCLEOTIDE SEQUENCE</scope>
</reference>
<comment type="caution">
    <text evidence="1">The sequence shown here is derived from an EMBL/GenBank/DDBJ whole genome shotgun (WGS) entry which is preliminary data.</text>
</comment>
<accession>A0A8X6PMZ5</accession>
<evidence type="ECO:0000313" key="2">
    <source>
        <dbReference type="Proteomes" id="UP000887013"/>
    </source>
</evidence>
<dbReference type="Proteomes" id="UP000887013">
    <property type="component" value="Unassembled WGS sequence"/>
</dbReference>
<organism evidence="1 2">
    <name type="scientific">Nephila pilipes</name>
    <name type="common">Giant wood spider</name>
    <name type="synonym">Nephila maculata</name>
    <dbReference type="NCBI Taxonomy" id="299642"/>
    <lineage>
        <taxon>Eukaryota</taxon>
        <taxon>Metazoa</taxon>
        <taxon>Ecdysozoa</taxon>
        <taxon>Arthropoda</taxon>
        <taxon>Chelicerata</taxon>
        <taxon>Arachnida</taxon>
        <taxon>Araneae</taxon>
        <taxon>Araneomorphae</taxon>
        <taxon>Entelegynae</taxon>
        <taxon>Araneoidea</taxon>
        <taxon>Nephilidae</taxon>
        <taxon>Nephila</taxon>
    </lineage>
</organism>
<keyword evidence="2" id="KW-1185">Reference proteome</keyword>